<evidence type="ECO:0000256" key="1">
    <source>
        <dbReference type="SAM" id="MobiDB-lite"/>
    </source>
</evidence>
<feature type="compositionally biased region" description="Polar residues" evidence="1">
    <location>
        <begin position="152"/>
        <end position="163"/>
    </location>
</feature>
<protein>
    <submittedName>
        <fullName evidence="2">Uncharacterized protein</fullName>
    </submittedName>
</protein>
<proteinExistence type="predicted"/>
<dbReference type="Proteomes" id="UP000005622">
    <property type="component" value="Unassembled WGS sequence"/>
</dbReference>
<feature type="compositionally biased region" description="Basic and acidic residues" evidence="1">
    <location>
        <begin position="224"/>
        <end position="252"/>
    </location>
</feature>
<feature type="compositionally biased region" description="Basic and acidic residues" evidence="1">
    <location>
        <begin position="207"/>
        <end position="217"/>
    </location>
</feature>
<sequence length="413" mass="46733">MEEFEGFLDKSFMEYNDDYCPPSPQSHIDFDEVIIRKRKTKKRKTLPKYVVYKDLTERDEVKLTPRQLLMIMKKKGIITEGIMELDKETKEICSVGIPKKKRLNTRLKKATDKEHIINRHSTGKEETTSCSNREETTTSEKESTKKEEVLVSTRQENTSSRENTTTKKEEILVSAKQENTSDKEDSTAKKEEILVISNKEETAADLKHNETSKHKETIVSTSSNKKETSKHKEATTNLKQEDTPVISSKKETTVSTSTNKKEDSVKTSLNIHACPLDYSSVPPENTAEYYDRQNVFLGHATKLDENISHSQNAYDGVSSSQTKNIPAVEILEAQKSTESITALGIGALLAKVQKEISLHTCPVRALLISVEKRLSAVVSSPREHIHMRSPEALQRASQSYENITQSRTKCCVH</sequence>
<name>H8ZBZ0_NEMA1</name>
<feature type="compositionally biased region" description="Basic and acidic residues" evidence="1">
    <location>
        <begin position="179"/>
        <end position="188"/>
    </location>
</feature>
<accession>H8ZBZ0</accession>
<dbReference type="HOGENOM" id="CLU_696555_0_0_1"/>
<reference evidence="2" key="1">
    <citation type="submission" date="2011-03" db="EMBL/GenBank/DDBJ databases">
        <title>The Genome Sequence of Nematocida sp1 strain ERTm2.</title>
        <authorList>
            <consortium name="The Broad Institute Genome Sequencing Platform"/>
            <consortium name="The Broad Institute Genome Sequencing Center for Infectious Disease"/>
            <person name="Cuomo C."/>
            <person name="Troemel E."/>
            <person name="Young S.K."/>
            <person name="Zeng Q."/>
            <person name="Gargeya S."/>
            <person name="Fitzgerald M."/>
            <person name="Haas B."/>
            <person name="Abouelleil A."/>
            <person name="Alvarado L."/>
            <person name="Arachchi H.M."/>
            <person name="Berlin A."/>
            <person name="Brown A."/>
            <person name="Chapman S.B."/>
            <person name="Chen Z."/>
            <person name="Dunbar C."/>
            <person name="Freedman E."/>
            <person name="Gearin G."/>
            <person name="Gellesch M."/>
            <person name="Goldberg J."/>
            <person name="Griggs A."/>
            <person name="Gujja S."/>
            <person name="Heilman E.R."/>
            <person name="Heiman D."/>
            <person name="Howarth C."/>
            <person name="Larson L."/>
            <person name="Lui A."/>
            <person name="MacDonald P.J.P."/>
            <person name="Mehta T."/>
            <person name="Montmayeur A."/>
            <person name="Murphy C."/>
            <person name="Neiman D."/>
            <person name="Pearson M."/>
            <person name="Priest M."/>
            <person name="Roberts A."/>
            <person name="Saif S."/>
            <person name="Shea T."/>
            <person name="Shenoy N."/>
            <person name="Sisk P."/>
            <person name="Stolte C."/>
            <person name="Sykes S."/>
            <person name="White J."/>
            <person name="Yandava C."/>
            <person name="Wortman J."/>
            <person name="Nusbaum C."/>
            <person name="Birren B."/>
        </authorList>
    </citation>
    <scope>NUCLEOTIDE SEQUENCE</scope>
    <source>
        <strain evidence="2">ERTm2</strain>
    </source>
</reference>
<evidence type="ECO:0000313" key="2">
    <source>
        <dbReference type="EMBL" id="EHY65626.1"/>
    </source>
</evidence>
<feature type="region of interest" description="Disordered" evidence="1">
    <location>
        <begin position="112"/>
        <end position="188"/>
    </location>
</feature>
<feature type="region of interest" description="Disordered" evidence="1">
    <location>
        <begin position="207"/>
        <end position="261"/>
    </location>
</feature>
<feature type="compositionally biased region" description="Basic and acidic residues" evidence="1">
    <location>
        <begin position="112"/>
        <end position="149"/>
    </location>
</feature>
<dbReference type="EMBL" id="JH604635">
    <property type="protein sequence ID" value="EHY65626.1"/>
    <property type="molecule type" value="Genomic_DNA"/>
</dbReference>
<dbReference type="AlphaFoldDB" id="H8ZBZ0"/>
<gene>
    <name evidence="2" type="ORF">NERG_01233</name>
</gene>
<organism evidence="2">
    <name type="scientific">Nematocida ausubeli (strain ATCC PRA-371 / ERTm2)</name>
    <name type="common">Nematode killer fungus</name>
    <dbReference type="NCBI Taxonomy" id="1913371"/>
    <lineage>
        <taxon>Eukaryota</taxon>
        <taxon>Fungi</taxon>
        <taxon>Fungi incertae sedis</taxon>
        <taxon>Microsporidia</taxon>
        <taxon>Nematocida</taxon>
    </lineage>
</organism>